<organism evidence="1">
    <name type="scientific">marine sediment metagenome</name>
    <dbReference type="NCBI Taxonomy" id="412755"/>
    <lineage>
        <taxon>unclassified sequences</taxon>
        <taxon>metagenomes</taxon>
        <taxon>ecological metagenomes</taxon>
    </lineage>
</organism>
<comment type="caution">
    <text evidence="1">The sequence shown here is derived from an EMBL/GenBank/DDBJ whole genome shotgun (WGS) entry which is preliminary data.</text>
</comment>
<protein>
    <submittedName>
        <fullName evidence="1">Uncharacterized protein</fullName>
    </submittedName>
</protein>
<proteinExistence type="predicted"/>
<dbReference type="AlphaFoldDB" id="A0A0F9CSU7"/>
<evidence type="ECO:0000313" key="1">
    <source>
        <dbReference type="EMBL" id="KKK99666.1"/>
    </source>
</evidence>
<name>A0A0F9CSU7_9ZZZZ</name>
<feature type="non-terminal residue" evidence="1">
    <location>
        <position position="1"/>
    </location>
</feature>
<reference evidence="1" key="1">
    <citation type="journal article" date="2015" name="Nature">
        <title>Complex archaea that bridge the gap between prokaryotes and eukaryotes.</title>
        <authorList>
            <person name="Spang A."/>
            <person name="Saw J.H."/>
            <person name="Jorgensen S.L."/>
            <person name="Zaremba-Niedzwiedzka K."/>
            <person name="Martijn J."/>
            <person name="Lind A.E."/>
            <person name="van Eijk R."/>
            <person name="Schleper C."/>
            <person name="Guy L."/>
            <person name="Ettema T.J."/>
        </authorList>
    </citation>
    <scope>NUCLEOTIDE SEQUENCE</scope>
</reference>
<accession>A0A0F9CSU7</accession>
<sequence length="252" mass="26786">FTYVAVFAAVSRAASNPRTPTGMDAANDWGLTWTQIDSIEGTDAKSVTLCAYVSSGVPVDGVLEMNFDDNLSNDVSQWWVYEIDGTDRATEDGVVLANSDTFENPASHTAVSLTLATFLDSTNNAAMHVGRGNTSTRTMGGYDAGWSEINDEVAGAARIYGAWRTGEDTAFDTVWSAAVGDSQALAFEIRAASTATTVSVDLADLSGITDQIDETVTTFITKVKLSDGGPDTGSDTSLDTIRTYQMSEKLRP</sequence>
<dbReference type="EMBL" id="LAZR01045106">
    <property type="protein sequence ID" value="KKK99666.1"/>
    <property type="molecule type" value="Genomic_DNA"/>
</dbReference>
<gene>
    <name evidence="1" type="ORF">LCGC14_2630440</name>
</gene>